<feature type="region of interest" description="Disordered" evidence="12">
    <location>
        <begin position="119"/>
        <end position="144"/>
    </location>
</feature>
<sequence>MEKEEEITQTVVDDQLDEPESRKLSKSQHRAKQRKNKTVRDLEHVVFGDESEVVDQIEKNFRSKKKSRKHKVREDDVPSTRKAAWEDLDDEAEYENNVTVVRPSFQLSLEIPKWAKLKTTEKRKRSSKQTSDSDDDENRDDNRIGLLQSTGNYLSKSSSLSSLTIQLKKCTDANRENPSQYLTASEFHPKSTVLMTAGRKCRFNLFQVDGEKNRKIHTIFVDRLPIKCSHFSRDGLQVVLSSGYNYFSYFDMEAAKLIRVPRFNSIDNNKLSDFILSPDGRYIVFFGQYGYMHLVSSNSKEYLTSLKMNGSVDAAAFSKDGHRMFSFGSDGQVYVWDMNSRCCVHRFYDDGCVNGTAVCVSPNNKYLACGSDSGVVNIYDVDTCMTSLTPPPQKAVMNLTTECNSLVFNHSNEFLAATSIHSEKGVKLIHLPSMTVFRNFPDSLDTDITYPRLLDISPNSGYLTIGNNKGQALLYRIKHFGNY</sequence>
<dbReference type="AlphaFoldDB" id="A0A0L8FH73"/>
<gene>
    <name evidence="13" type="ORF">OCBIM_22021005mg</name>
</gene>
<evidence type="ECO:0000256" key="11">
    <source>
        <dbReference type="PROSITE-ProRule" id="PRU00221"/>
    </source>
</evidence>
<dbReference type="PANTHER" id="PTHR18359:SF0">
    <property type="entry name" value="U3 SMALL NUCLEOLAR RNA-ASSOCIATED PROTEIN 18 HOMOLOG"/>
    <property type="match status" value="1"/>
</dbReference>
<dbReference type="OMA" id="KIRMWEI"/>
<dbReference type="InterPro" id="IPR045161">
    <property type="entry name" value="Utp18"/>
</dbReference>
<dbReference type="GO" id="GO:0034388">
    <property type="term" value="C:Pwp2p-containing subcomplex of 90S preribosome"/>
    <property type="evidence" value="ECO:0007669"/>
    <property type="project" value="TreeGrafter"/>
</dbReference>
<feature type="region of interest" description="Disordered" evidence="12">
    <location>
        <begin position="1"/>
        <end position="39"/>
    </location>
</feature>
<protein>
    <recommendedName>
        <fullName evidence="9">U3 small nucleolar RNA-associated protein 18 homolog</fullName>
    </recommendedName>
    <alternativeName>
        <fullName evidence="10">WD repeat-containing protein 50</fullName>
    </alternativeName>
</protein>
<feature type="repeat" description="WD" evidence="11">
    <location>
        <begin position="305"/>
        <end position="346"/>
    </location>
</feature>
<dbReference type="GO" id="GO:0006364">
    <property type="term" value="P:rRNA processing"/>
    <property type="evidence" value="ECO:0007669"/>
    <property type="project" value="UniProtKB-KW"/>
</dbReference>
<keyword evidence="3" id="KW-0597">Phosphoprotein</keyword>
<comment type="subcellular location">
    <subcellularLocation>
        <location evidence="1">Nucleus</location>
        <location evidence="1">Nucleolus</location>
    </subcellularLocation>
</comment>
<evidence type="ECO:0000256" key="1">
    <source>
        <dbReference type="ARBA" id="ARBA00004604"/>
    </source>
</evidence>
<reference evidence="13" key="1">
    <citation type="submission" date="2015-07" db="EMBL/GenBank/DDBJ databases">
        <title>MeaNS - Measles Nucleotide Surveillance Program.</title>
        <authorList>
            <person name="Tran T."/>
            <person name="Druce J."/>
        </authorList>
    </citation>
    <scope>NUCLEOTIDE SEQUENCE</scope>
    <source>
        <strain evidence="13">UCB-OBI-ISO-001</strain>
        <tissue evidence="13">Gonad</tissue>
    </source>
</reference>
<evidence type="ECO:0000256" key="8">
    <source>
        <dbReference type="ARBA" id="ARBA00058527"/>
    </source>
</evidence>
<evidence type="ECO:0000256" key="4">
    <source>
        <dbReference type="ARBA" id="ARBA00022574"/>
    </source>
</evidence>
<feature type="compositionally biased region" description="Basic residues" evidence="12">
    <location>
        <begin position="24"/>
        <end position="37"/>
    </location>
</feature>
<evidence type="ECO:0000256" key="7">
    <source>
        <dbReference type="ARBA" id="ARBA00025767"/>
    </source>
</evidence>
<keyword evidence="2" id="KW-0698">rRNA processing</keyword>
<dbReference type="InterPro" id="IPR015943">
    <property type="entry name" value="WD40/YVTN_repeat-like_dom_sf"/>
</dbReference>
<comment type="similarity">
    <text evidence="7">Belongs to the WD repeat UTP18 family.</text>
</comment>
<dbReference type="EMBL" id="KQ431922">
    <property type="protein sequence ID" value="KOF62987.1"/>
    <property type="molecule type" value="Genomic_DNA"/>
</dbReference>
<keyword evidence="6" id="KW-0539">Nucleus</keyword>
<evidence type="ECO:0000256" key="2">
    <source>
        <dbReference type="ARBA" id="ARBA00022552"/>
    </source>
</evidence>
<dbReference type="Gene3D" id="2.130.10.10">
    <property type="entry name" value="YVTN repeat-like/Quinoprotein amine dehydrogenase"/>
    <property type="match status" value="1"/>
</dbReference>
<accession>A0A0L8FH73</accession>
<dbReference type="PANTHER" id="PTHR18359">
    <property type="entry name" value="WD-REPEAT PROTEIN-RELATED"/>
    <property type="match status" value="1"/>
</dbReference>
<evidence type="ECO:0000313" key="13">
    <source>
        <dbReference type="EMBL" id="KOF62987.1"/>
    </source>
</evidence>
<dbReference type="SUPFAM" id="SSF50978">
    <property type="entry name" value="WD40 repeat-like"/>
    <property type="match status" value="1"/>
</dbReference>
<evidence type="ECO:0000256" key="5">
    <source>
        <dbReference type="ARBA" id="ARBA00022737"/>
    </source>
</evidence>
<dbReference type="SMART" id="SM00320">
    <property type="entry name" value="WD40"/>
    <property type="match status" value="3"/>
</dbReference>
<dbReference type="InterPro" id="IPR036322">
    <property type="entry name" value="WD40_repeat_dom_sf"/>
</dbReference>
<feature type="region of interest" description="Disordered" evidence="12">
    <location>
        <begin position="62"/>
        <end position="81"/>
    </location>
</feature>
<feature type="compositionally biased region" description="Basic and acidic residues" evidence="12">
    <location>
        <begin position="72"/>
        <end position="81"/>
    </location>
</feature>
<dbReference type="InterPro" id="IPR001680">
    <property type="entry name" value="WD40_rpt"/>
</dbReference>
<dbReference type="FunFam" id="2.130.10.10:FF:000121">
    <property type="entry name" value="U3 small nucleolar RNA-associated protein 18 homolog"/>
    <property type="match status" value="1"/>
</dbReference>
<dbReference type="KEGG" id="obi:106883398"/>
<evidence type="ECO:0000256" key="10">
    <source>
        <dbReference type="ARBA" id="ARBA00075773"/>
    </source>
</evidence>
<name>A0A0L8FH73_OCTBM</name>
<feature type="compositionally biased region" description="Basic residues" evidence="12">
    <location>
        <begin position="62"/>
        <end position="71"/>
    </location>
</feature>
<organism evidence="13">
    <name type="scientific">Octopus bimaculoides</name>
    <name type="common">California two-spotted octopus</name>
    <dbReference type="NCBI Taxonomy" id="37653"/>
    <lineage>
        <taxon>Eukaryota</taxon>
        <taxon>Metazoa</taxon>
        <taxon>Spiralia</taxon>
        <taxon>Lophotrochozoa</taxon>
        <taxon>Mollusca</taxon>
        <taxon>Cephalopoda</taxon>
        <taxon>Coleoidea</taxon>
        <taxon>Octopodiformes</taxon>
        <taxon>Octopoda</taxon>
        <taxon>Incirrata</taxon>
        <taxon>Octopodidae</taxon>
        <taxon>Octopus</taxon>
    </lineage>
</organism>
<dbReference type="OrthoDB" id="1935146at2759"/>
<comment type="function">
    <text evidence="8">Part of the small subunit (SSU) processome, first precursor of the small eukaryotic ribosomal subunit. During the assembly of the SSU processome in the nucleolus, many ribosome biogenesis factors, an RNA chaperone and ribosomal proteins associate with the nascent pre-rRNA and work in concert to generate RNA folding, modifications, rearrangements and cleavage as well as targeted degradation of pre-ribosomal RNA by the RNA exosome. Involved in nucleolar processing of pre-18S ribosomal RNA.</text>
</comment>
<dbReference type="GO" id="GO:0032040">
    <property type="term" value="C:small-subunit processome"/>
    <property type="evidence" value="ECO:0007669"/>
    <property type="project" value="TreeGrafter"/>
</dbReference>
<keyword evidence="4 11" id="KW-0853">WD repeat</keyword>
<evidence type="ECO:0000256" key="12">
    <source>
        <dbReference type="SAM" id="MobiDB-lite"/>
    </source>
</evidence>
<evidence type="ECO:0000256" key="6">
    <source>
        <dbReference type="ARBA" id="ARBA00023242"/>
    </source>
</evidence>
<evidence type="ECO:0000256" key="3">
    <source>
        <dbReference type="ARBA" id="ARBA00022553"/>
    </source>
</evidence>
<dbReference type="Pfam" id="PF00400">
    <property type="entry name" value="WD40"/>
    <property type="match status" value="2"/>
</dbReference>
<proteinExistence type="inferred from homology"/>
<evidence type="ECO:0000256" key="9">
    <source>
        <dbReference type="ARBA" id="ARBA00074442"/>
    </source>
</evidence>
<dbReference type="STRING" id="37653.A0A0L8FH73"/>
<dbReference type="PROSITE" id="PS50082">
    <property type="entry name" value="WD_REPEATS_2"/>
    <property type="match status" value="1"/>
</dbReference>
<keyword evidence="5" id="KW-0677">Repeat</keyword>